<proteinExistence type="predicted"/>
<protein>
    <submittedName>
        <fullName evidence="2">Uncharacterized protein</fullName>
    </submittedName>
</protein>
<feature type="compositionally biased region" description="Basic and acidic residues" evidence="1">
    <location>
        <begin position="73"/>
        <end position="87"/>
    </location>
</feature>
<accession>A0A1V3XMF9</accession>
<comment type="caution">
    <text evidence="2">The sequence shown here is derived from an EMBL/GenBank/DDBJ whole genome shotgun (WGS) entry which is preliminary data.</text>
</comment>
<feature type="compositionally biased region" description="Polar residues" evidence="1">
    <location>
        <begin position="90"/>
        <end position="104"/>
    </location>
</feature>
<evidence type="ECO:0000313" key="3">
    <source>
        <dbReference type="Proteomes" id="UP000188532"/>
    </source>
</evidence>
<reference evidence="2 3" key="1">
    <citation type="submission" date="2017-02" db="EMBL/GenBank/DDBJ databases">
        <title>Complete genome sequences of Mycobacterium kansasii strains isolated from rhesus macaques.</title>
        <authorList>
            <person name="Panda A."/>
            <person name="Nagaraj S."/>
            <person name="Zhao X."/>
            <person name="Tettelin H."/>
            <person name="Detolla L.J."/>
        </authorList>
    </citation>
    <scope>NUCLEOTIDE SEQUENCE [LARGE SCALE GENOMIC DNA]</scope>
    <source>
        <strain evidence="2 3">11-3469</strain>
    </source>
</reference>
<organism evidence="2 3">
    <name type="scientific">Mycobacterium kansasii</name>
    <dbReference type="NCBI Taxonomy" id="1768"/>
    <lineage>
        <taxon>Bacteria</taxon>
        <taxon>Bacillati</taxon>
        <taxon>Actinomycetota</taxon>
        <taxon>Actinomycetes</taxon>
        <taxon>Mycobacteriales</taxon>
        <taxon>Mycobacteriaceae</taxon>
        <taxon>Mycobacterium</taxon>
    </lineage>
</organism>
<dbReference type="EMBL" id="MVBN01000002">
    <property type="protein sequence ID" value="OOK80403.1"/>
    <property type="molecule type" value="Genomic_DNA"/>
</dbReference>
<evidence type="ECO:0000313" key="2">
    <source>
        <dbReference type="EMBL" id="OOK80403.1"/>
    </source>
</evidence>
<evidence type="ECO:0000256" key="1">
    <source>
        <dbReference type="SAM" id="MobiDB-lite"/>
    </source>
</evidence>
<feature type="region of interest" description="Disordered" evidence="1">
    <location>
        <begin position="70"/>
        <end position="123"/>
    </location>
</feature>
<sequence>MVKTFWGWREEQLPDGTLILTSPAGRTHVTTPGSALLFPSLCTPTTGLPTPTTPPPNHCTDKTAMMPIRGRTRAQERAQRIAGERRCNRNSRTTSPDHPTQNGPRHQMSLPRSELRGNHRKPR</sequence>
<dbReference type="Proteomes" id="UP000188532">
    <property type="component" value="Unassembled WGS sequence"/>
</dbReference>
<name>A0A1V3XMF9_MYCKA</name>
<dbReference type="AlphaFoldDB" id="A0A1V3XMF9"/>
<gene>
    <name evidence="2" type="ORF">BZL29_2016</name>
</gene>